<dbReference type="PANTHER" id="PTHR46535">
    <property type="entry name" value="NEDD4-BINDING PROTEIN 2"/>
    <property type="match status" value="1"/>
</dbReference>
<feature type="region of interest" description="Disordered" evidence="10">
    <location>
        <begin position="1631"/>
        <end position="1668"/>
    </location>
</feature>
<dbReference type="Gene3D" id="2.120.10.30">
    <property type="entry name" value="TolB, C-terminal domain"/>
    <property type="match status" value="2"/>
</dbReference>
<dbReference type="InterPro" id="IPR013083">
    <property type="entry name" value="Znf_RING/FYVE/PHD"/>
</dbReference>
<dbReference type="SMART" id="SM01162">
    <property type="entry name" value="DUF1771"/>
    <property type="match status" value="1"/>
</dbReference>
<feature type="compositionally biased region" description="Low complexity" evidence="10">
    <location>
        <begin position="864"/>
        <end position="881"/>
    </location>
</feature>
<evidence type="ECO:0000256" key="9">
    <source>
        <dbReference type="SAM" id="Coils"/>
    </source>
</evidence>
<dbReference type="PROSITE" id="PS51125">
    <property type="entry name" value="NHL"/>
    <property type="match status" value="5"/>
</dbReference>
<feature type="compositionally biased region" description="Polar residues" evidence="10">
    <location>
        <begin position="908"/>
        <end position="931"/>
    </location>
</feature>
<dbReference type="InterPro" id="IPR027370">
    <property type="entry name" value="Znf-RING_euk"/>
</dbReference>
<dbReference type="PROSITE" id="PS00518">
    <property type="entry name" value="ZF_RING_1"/>
    <property type="match status" value="1"/>
</dbReference>
<feature type="repeat" description="NHL" evidence="8">
    <location>
        <begin position="473"/>
        <end position="511"/>
    </location>
</feature>
<feature type="region of interest" description="Disordered" evidence="10">
    <location>
        <begin position="1112"/>
        <end position="1188"/>
    </location>
</feature>
<dbReference type="Gene3D" id="3.30.160.60">
    <property type="entry name" value="Classic Zinc Finger"/>
    <property type="match status" value="1"/>
</dbReference>
<dbReference type="InterPro" id="IPR001841">
    <property type="entry name" value="Znf_RING"/>
</dbReference>
<dbReference type="GO" id="GO:0004519">
    <property type="term" value="F:endonuclease activity"/>
    <property type="evidence" value="ECO:0007669"/>
    <property type="project" value="TreeGrafter"/>
</dbReference>
<dbReference type="InterPro" id="IPR000315">
    <property type="entry name" value="Znf_B-box"/>
</dbReference>
<evidence type="ECO:0000256" key="5">
    <source>
        <dbReference type="ARBA" id="ARBA00022786"/>
    </source>
</evidence>
<feature type="domain" description="B box-type" evidence="12">
    <location>
        <begin position="109"/>
        <end position="145"/>
    </location>
</feature>
<dbReference type="SUPFAM" id="SSF101898">
    <property type="entry name" value="NHL repeat"/>
    <property type="match status" value="1"/>
</dbReference>
<dbReference type="Pfam" id="PF13445">
    <property type="entry name" value="zf-RING_UBOX"/>
    <property type="match status" value="1"/>
</dbReference>
<dbReference type="SMART" id="SM00502">
    <property type="entry name" value="BBC"/>
    <property type="match status" value="1"/>
</dbReference>
<feature type="repeat" description="NHL" evidence="8">
    <location>
        <begin position="515"/>
        <end position="559"/>
    </location>
</feature>
<dbReference type="GO" id="GO:0005634">
    <property type="term" value="C:nucleus"/>
    <property type="evidence" value="ECO:0007669"/>
    <property type="project" value="TreeGrafter"/>
</dbReference>
<feature type="repeat" description="NHL" evidence="8">
    <location>
        <begin position="610"/>
        <end position="655"/>
    </location>
</feature>
<feature type="coiled-coil region" evidence="9">
    <location>
        <begin position="196"/>
        <end position="223"/>
    </location>
</feature>
<dbReference type="SUPFAM" id="SSF57850">
    <property type="entry name" value="RING/U-box"/>
    <property type="match status" value="1"/>
</dbReference>
<dbReference type="InterPro" id="IPR001258">
    <property type="entry name" value="NHL_repeat"/>
</dbReference>
<evidence type="ECO:0000259" key="11">
    <source>
        <dbReference type="PROSITE" id="PS50089"/>
    </source>
</evidence>
<dbReference type="InterPro" id="IPR052772">
    <property type="entry name" value="Endo/PolyKinase_Domain-Protein"/>
</dbReference>
<keyword evidence="5" id="KW-0833">Ubl conjugation pathway</keyword>
<protein>
    <recommendedName>
        <fullName evidence="15">RING-type E3 ubiquitin transferase</fullName>
    </recommendedName>
</protein>
<dbReference type="InterPro" id="IPR017907">
    <property type="entry name" value="Znf_RING_CS"/>
</dbReference>
<sequence>MASKPSSSSFPGLLKLEEQLTCPVCLDHYTNPKTLPCLHSFCEHCLEGLPLDKKNETYYLSCPTCRHCTELPEEGAGAFPVAFTLNNLKEMYSAMENNAVKKTEILPNPQEATCSDHRKPLELFCETCDTVICVTCQFRNHKHHECDLIADSYTKHCQMLRECLSPVEGKKEALKKVLSALGEREGEIRERGKGILEEIHEMVEEMMNVLRESERKLTEQARRVTDDKLKVLSEQMKSAEMSLSVLKDVEDYVEQSLKTGSPQQVLRSKKQMMERMSKVTAGINVEELHPKKKADFVLSKDIKSLHHIGDIVTYSSTALQQCRVKKIDHITPAGKAISFSLSMKAPDSSVLCVPLSSLRCSLVPVGKGDKPIHTTVTTTSTNPGVYRIQCSPSTSGIYTVKVQVYDVHLEDTSLVIPFNPYLDNITPVHTIAEFKSPYGVAVTDDNRVLVTEYYGNCVTILDREGKKVKSLGGEGGSGNVKLSGPRGVAITPDKLIFVSDSNHRIQKISMDGYLVASVGEEGSGPLQFSTPRGIAISPITGQVYIADDGNHRIQVLNPDLTFSHSFGSKGSANGQFQSPRSIAIDSQGLVYVADQDNHRIQKFFPNGKFVGQFGSYGSGPGQLTYPIGITIDTAATGLVYVSDIGNHCISVFTSDGVFVIKFGSKGRNIDQFNVPHGLAYNKDGFLQLVGVNGVICSTDDFFIENGRYIFDVTKLSINHELNQAKAAQAMREGKTPVIIDNTNTTAWEMKPYVIKALELKYVVEFMEPDTSWKFNVDQLERHNTHGVARESLERMLERYQHNVTADTVLASDRVTPSRPNFDRYHGNSYHGPSYRGNSYQGSSYYGNRYGGGVSSPPRTHTGLTSRSPTSPRTHSHTSPQTHTDRTRSHTDTSKTHTSRTHSHTATSQPYTHSHTATSQPYTHSHTATSQPHTNRTHSHTTQTHTRWAEPDSPRLDQERSKDVLDFSPPFSPPSDGRSLTITGADINSSTMTTRDKSTASASLSVQDDDSSILTAAPLISSTTATKPSSKIDDLFKLEMDNLLKLKVSSEGGVQEEEETGWYYDRKPSNYGISDTPSNYGIRDTPTNYGIHSTPTKYGIRDTPTNYEISDMSTFSVSETRPSPLKSFNDTPTSSKNERVGGATSLEVGMALDPSPDVSNTSSNKDSSNTDSSMSETGGMATEGGGISKMGVSVGGASAVGMSGGKASPLTSETKEGDLQFLQSCFPDTLPSVLNALYEKSNNNLSTTVDLVLHIPQPSYDQYTLELLDEEEDEWMEFHPSGDTSTSISEQEGTPVEGEMDDIIFYEPETREEGETMEGVVVETRDGPEEAEYDIMKDLGLTKEEYERALGVQLKIESEREKKKGKGKSREREGGDPNATKAKKGIGTNNTGTGIKPPDIEGAKPGAAEPGPSTASGPEGGGKGGAWDDANLMLRLTSSLANQLQNMFGKVPPHMLKDGIVKEEDLLVLLNESVAKGIYDKWIDTIEAKDIEYRFSQGREAALSISDPTQAFSHSSKRRGKKGSKEKGTPLDLSSSSGPVVQGQWGTVGGTSVDMHRIMDEQYAEQMGQQEVDNFVVRKMKENFQVNNEVNQLYKQYPQLSHQVIHWNYYKSRFNYPAARNALYSIVVQMKPKTPPTGPTYRPGTVSRTATGGSNRQQGATEENEEEDTDLDYSDLRAEAAVHAQLRAEAFQKAAKARGEKQGELAMHYAQVGHKHTEKMNDANRRAAMMTYRIKNKGRDKNNLDLHCLHVHEALQVLEERLMEPHKKGDQLFVITGRGVHSKGPPKVKPAVWNRLKKGETKWKFLDRGGMIEIIFLMDNK</sequence>
<feature type="compositionally biased region" description="Polar residues" evidence="10">
    <location>
        <begin position="1645"/>
        <end position="1660"/>
    </location>
</feature>
<dbReference type="PROSITE" id="PS50089">
    <property type="entry name" value="ZF_RING_2"/>
    <property type="match status" value="1"/>
</dbReference>
<dbReference type="Gene3D" id="3.30.40.10">
    <property type="entry name" value="Zinc/RING finger domain, C3HC4 (zinc finger)"/>
    <property type="match status" value="1"/>
</dbReference>
<dbReference type="SUPFAM" id="SSF57845">
    <property type="entry name" value="B-box zinc-binding domain"/>
    <property type="match status" value="1"/>
</dbReference>
<dbReference type="CDD" id="cd05819">
    <property type="entry name" value="NHL"/>
    <property type="match status" value="1"/>
</dbReference>
<keyword evidence="1" id="KW-0597">Phosphoprotein</keyword>
<evidence type="ECO:0000256" key="4">
    <source>
        <dbReference type="ARBA" id="ARBA00022771"/>
    </source>
</evidence>
<feature type="compositionally biased region" description="Basic and acidic residues" evidence="10">
    <location>
        <begin position="1356"/>
        <end position="1374"/>
    </location>
</feature>
<evidence type="ECO:0000256" key="2">
    <source>
        <dbReference type="ARBA" id="ARBA00022723"/>
    </source>
</evidence>
<feature type="compositionally biased region" description="Basic and acidic residues" evidence="10">
    <location>
        <begin position="946"/>
        <end position="964"/>
    </location>
</feature>
<feature type="compositionally biased region" description="Low complexity" evidence="10">
    <location>
        <begin position="1384"/>
        <end position="1395"/>
    </location>
</feature>
<dbReference type="Pfam" id="PF00643">
    <property type="entry name" value="zf-B_box"/>
    <property type="match status" value="1"/>
</dbReference>
<evidence type="ECO:0000256" key="3">
    <source>
        <dbReference type="ARBA" id="ARBA00022737"/>
    </source>
</evidence>
<feature type="domain" description="RING-type" evidence="11">
    <location>
        <begin position="22"/>
        <end position="66"/>
    </location>
</feature>
<evidence type="ECO:0000259" key="13">
    <source>
        <dbReference type="PROSITE" id="PS50828"/>
    </source>
</evidence>
<evidence type="ECO:0008006" key="15">
    <source>
        <dbReference type="Google" id="ProtNLM"/>
    </source>
</evidence>
<dbReference type="Gene3D" id="3.40.50.300">
    <property type="entry name" value="P-loop containing nucleotide triphosphate hydrolases"/>
    <property type="match status" value="1"/>
</dbReference>
<feature type="domain" description="Smr" evidence="13">
    <location>
        <begin position="1743"/>
        <end position="1818"/>
    </location>
</feature>
<evidence type="ECO:0000256" key="7">
    <source>
        <dbReference type="PROSITE-ProRule" id="PRU00024"/>
    </source>
</evidence>
<name>A0A1X7UYA5_AMPQE</name>
<feature type="repeat" description="NHL" evidence="8">
    <location>
        <begin position="433"/>
        <end position="464"/>
    </location>
</feature>
<dbReference type="Gene3D" id="3.30.1370.110">
    <property type="match status" value="1"/>
</dbReference>
<dbReference type="InterPro" id="IPR027417">
    <property type="entry name" value="P-loop_NTPase"/>
</dbReference>
<dbReference type="InterPro" id="IPR013899">
    <property type="entry name" value="DUF1771"/>
</dbReference>
<evidence type="ECO:0000256" key="10">
    <source>
        <dbReference type="SAM" id="MobiDB-lite"/>
    </source>
</evidence>
<dbReference type="Pfam" id="PF01436">
    <property type="entry name" value="NHL"/>
    <property type="match status" value="2"/>
</dbReference>
<feature type="region of interest" description="Disordered" evidence="10">
    <location>
        <begin position="1505"/>
        <end position="1544"/>
    </location>
</feature>
<evidence type="ECO:0000256" key="1">
    <source>
        <dbReference type="ARBA" id="ARBA00022553"/>
    </source>
</evidence>
<feature type="compositionally biased region" description="Low complexity" evidence="10">
    <location>
        <begin position="1156"/>
        <end position="1176"/>
    </location>
</feature>
<dbReference type="PROSITE" id="PS50828">
    <property type="entry name" value="SMR"/>
    <property type="match status" value="1"/>
</dbReference>
<keyword evidence="9" id="KW-0175">Coiled coil</keyword>
<dbReference type="InterPro" id="IPR036063">
    <property type="entry name" value="Smr_dom_sf"/>
</dbReference>
<keyword evidence="3" id="KW-0677">Repeat</keyword>
<dbReference type="InterPro" id="IPR011042">
    <property type="entry name" value="6-blade_b-propeller_TolB-like"/>
</dbReference>
<feature type="region of interest" description="Disordered" evidence="10">
    <location>
        <begin position="1356"/>
        <end position="1427"/>
    </location>
</feature>
<feature type="compositionally biased region" description="Polar residues" evidence="10">
    <location>
        <begin position="977"/>
        <end position="1005"/>
    </location>
</feature>
<dbReference type="SMART" id="SM00463">
    <property type="entry name" value="SMR"/>
    <property type="match status" value="1"/>
</dbReference>
<dbReference type="InterPro" id="IPR002625">
    <property type="entry name" value="Smr_dom"/>
</dbReference>
<dbReference type="InParanoid" id="A0A1X7UYA5"/>
<evidence type="ECO:0000256" key="6">
    <source>
        <dbReference type="ARBA" id="ARBA00022833"/>
    </source>
</evidence>
<feature type="region of interest" description="Disordered" evidence="10">
    <location>
        <begin position="811"/>
        <end position="1007"/>
    </location>
</feature>
<evidence type="ECO:0000256" key="8">
    <source>
        <dbReference type="PROSITE-ProRule" id="PRU00504"/>
    </source>
</evidence>
<dbReference type="SMART" id="SM00336">
    <property type="entry name" value="BBOX"/>
    <property type="match status" value="1"/>
</dbReference>
<dbReference type="InterPro" id="IPR003649">
    <property type="entry name" value="Bbox_C"/>
</dbReference>
<keyword evidence="4 7" id="KW-0863">Zinc-finger</keyword>
<keyword evidence="6" id="KW-0862">Zinc</keyword>
<feature type="repeat" description="NHL" evidence="8">
    <location>
        <begin position="563"/>
        <end position="606"/>
    </location>
</feature>
<keyword evidence="2" id="KW-0479">Metal-binding</keyword>
<dbReference type="EnsemblMetazoa" id="Aqu2.1.32686_001">
    <property type="protein sequence ID" value="Aqu2.1.32686_001"/>
    <property type="gene ID" value="Aqu2.1.32686"/>
</dbReference>
<dbReference type="PANTHER" id="PTHR46535:SF1">
    <property type="entry name" value="NEDD4-BINDING PROTEIN 2"/>
    <property type="match status" value="1"/>
</dbReference>
<evidence type="ECO:0000259" key="12">
    <source>
        <dbReference type="PROSITE" id="PS50119"/>
    </source>
</evidence>
<dbReference type="GO" id="GO:0008270">
    <property type="term" value="F:zinc ion binding"/>
    <property type="evidence" value="ECO:0007669"/>
    <property type="project" value="UniProtKB-KW"/>
</dbReference>
<dbReference type="eggNOG" id="KOG2177">
    <property type="taxonomic scope" value="Eukaryota"/>
</dbReference>
<dbReference type="OrthoDB" id="3231855at2759"/>
<feature type="compositionally biased region" description="Basic and acidic residues" evidence="10">
    <location>
        <begin position="882"/>
        <end position="894"/>
    </location>
</feature>
<organism evidence="14">
    <name type="scientific">Amphimedon queenslandica</name>
    <name type="common">Sponge</name>
    <dbReference type="NCBI Taxonomy" id="400682"/>
    <lineage>
        <taxon>Eukaryota</taxon>
        <taxon>Metazoa</taxon>
        <taxon>Porifera</taxon>
        <taxon>Demospongiae</taxon>
        <taxon>Heteroscleromorpha</taxon>
        <taxon>Haplosclerida</taxon>
        <taxon>Niphatidae</taxon>
        <taxon>Amphimedon</taxon>
    </lineage>
</organism>
<accession>A0A1X7UYA5</accession>
<proteinExistence type="predicted"/>
<dbReference type="SMART" id="SM00184">
    <property type="entry name" value="RING"/>
    <property type="match status" value="1"/>
</dbReference>
<reference evidence="14" key="1">
    <citation type="submission" date="2017-05" db="UniProtKB">
        <authorList>
            <consortium name="EnsemblMetazoa"/>
        </authorList>
    </citation>
    <scope>IDENTIFICATION</scope>
</reference>
<feature type="compositionally biased region" description="Polar residues" evidence="10">
    <location>
        <begin position="1112"/>
        <end position="1134"/>
    </location>
</feature>
<dbReference type="Pfam" id="PF08590">
    <property type="entry name" value="DUF1771"/>
    <property type="match status" value="1"/>
</dbReference>
<feature type="compositionally biased region" description="Low complexity" evidence="10">
    <location>
        <begin position="833"/>
        <end position="847"/>
    </location>
</feature>
<dbReference type="PROSITE" id="PS50119">
    <property type="entry name" value="ZF_BBOX"/>
    <property type="match status" value="1"/>
</dbReference>
<evidence type="ECO:0000313" key="14">
    <source>
        <dbReference type="EnsemblMetazoa" id="Aqu2.1.32686_001"/>
    </source>
</evidence>
<dbReference type="SUPFAM" id="SSF160443">
    <property type="entry name" value="SMR domain-like"/>
    <property type="match status" value="1"/>
</dbReference>